<evidence type="ECO:0000256" key="2">
    <source>
        <dbReference type="ARBA" id="ARBA00022729"/>
    </source>
</evidence>
<dbReference type="InterPro" id="IPR006059">
    <property type="entry name" value="SBP"/>
</dbReference>
<dbReference type="OrthoDB" id="2515046at2"/>
<keyword evidence="2 6" id="KW-0732">Signal</keyword>
<organism evidence="7 8">
    <name type="scientific">Saccharothrix variisporea</name>
    <dbReference type="NCBI Taxonomy" id="543527"/>
    <lineage>
        <taxon>Bacteria</taxon>
        <taxon>Bacillati</taxon>
        <taxon>Actinomycetota</taxon>
        <taxon>Actinomycetes</taxon>
        <taxon>Pseudonocardiales</taxon>
        <taxon>Pseudonocardiaceae</taxon>
        <taxon>Saccharothrix</taxon>
    </lineage>
</organism>
<name>A0A495XP44_9PSEU</name>
<evidence type="ECO:0000256" key="6">
    <source>
        <dbReference type="SAM" id="SignalP"/>
    </source>
</evidence>
<dbReference type="Pfam" id="PF01547">
    <property type="entry name" value="SBP_bac_1"/>
    <property type="match status" value="1"/>
</dbReference>
<reference evidence="7 8" key="1">
    <citation type="submission" date="2018-10" db="EMBL/GenBank/DDBJ databases">
        <title>Sequencing the genomes of 1000 actinobacteria strains.</title>
        <authorList>
            <person name="Klenk H.-P."/>
        </authorList>
    </citation>
    <scope>NUCLEOTIDE SEQUENCE [LARGE SCALE GENOMIC DNA]</scope>
    <source>
        <strain evidence="7 8">DSM 43911</strain>
    </source>
</reference>
<dbReference type="EMBL" id="RBXR01000001">
    <property type="protein sequence ID" value="RKT74233.1"/>
    <property type="molecule type" value="Genomic_DNA"/>
</dbReference>
<keyword evidence="5" id="KW-0449">Lipoprotein</keyword>
<proteinExistence type="predicted"/>
<evidence type="ECO:0000256" key="4">
    <source>
        <dbReference type="ARBA" id="ARBA00023139"/>
    </source>
</evidence>
<keyword evidence="1" id="KW-1003">Cell membrane</keyword>
<keyword evidence="8" id="KW-1185">Reference proteome</keyword>
<evidence type="ECO:0000256" key="1">
    <source>
        <dbReference type="ARBA" id="ARBA00022475"/>
    </source>
</evidence>
<protein>
    <submittedName>
        <fullName evidence="7">Carbohydrate ABC transporter substrate-binding protein (CUT1 family)</fullName>
    </submittedName>
</protein>
<evidence type="ECO:0000256" key="5">
    <source>
        <dbReference type="ARBA" id="ARBA00023288"/>
    </source>
</evidence>
<dbReference type="RefSeq" id="WP_121228590.1">
    <property type="nucleotide sequence ID" value="NZ_JBIUBA010000018.1"/>
</dbReference>
<dbReference type="PANTHER" id="PTHR43649:SF33">
    <property type="entry name" value="POLYGALACTURONAN_RHAMNOGALACTURONAN-BINDING PROTEIN YTCQ"/>
    <property type="match status" value="1"/>
</dbReference>
<dbReference type="AlphaFoldDB" id="A0A495XP44"/>
<keyword evidence="4" id="KW-0564">Palmitate</keyword>
<evidence type="ECO:0000313" key="7">
    <source>
        <dbReference type="EMBL" id="RKT74233.1"/>
    </source>
</evidence>
<sequence>MRHKIRTRLGAIGALAALGLVAACGGGGASGGATQSSGPTEITFWTWTKGSAEVVDAFNALHTDVTVKFEQIPSGAAGGYTKITNAIKAGNAPDVVNVEYPVLPDYVSQGSLADLTPHVGELKSKFPDQIRALTELGGKTWAVPLDASPMVLYYRNDFFDANGITPPKTWDDYKAAAAKVKQADPKARIGTFFPDDPGHFASLAWQAGGKWFGTTGDSWNVSIDDPKSKQVAEYWQGLVSDDLVRVQSAFSQEWNASVKAGETVAYVGASWGAGSALRANQPDQAGKWAVAPIPNWGTPASGMYGGSTFAVTKDSKKVEAAVKFISWMTTNEQAITTRIGIAKSTMYPAAADMVPVAAKSFDNSFFGGQDAYSVYKDAAGTIKSGWTWGPSMFATNGTLKDNFGTVTSGGTLTDALGKAQQSTVDELKKRGLNVS</sequence>
<dbReference type="InterPro" id="IPR050490">
    <property type="entry name" value="Bact_solute-bd_prot1"/>
</dbReference>
<accession>A0A495XP44</accession>
<dbReference type="Gene3D" id="3.40.190.10">
    <property type="entry name" value="Periplasmic binding protein-like II"/>
    <property type="match status" value="1"/>
</dbReference>
<dbReference type="PANTHER" id="PTHR43649">
    <property type="entry name" value="ARABINOSE-BINDING PROTEIN-RELATED"/>
    <property type="match status" value="1"/>
</dbReference>
<feature type="chain" id="PRO_5038667318" evidence="6">
    <location>
        <begin position="23"/>
        <end position="435"/>
    </location>
</feature>
<dbReference type="PROSITE" id="PS51257">
    <property type="entry name" value="PROKAR_LIPOPROTEIN"/>
    <property type="match status" value="1"/>
</dbReference>
<comment type="caution">
    <text evidence="7">The sequence shown here is derived from an EMBL/GenBank/DDBJ whole genome shotgun (WGS) entry which is preliminary data.</text>
</comment>
<feature type="signal peptide" evidence="6">
    <location>
        <begin position="1"/>
        <end position="22"/>
    </location>
</feature>
<dbReference type="SUPFAM" id="SSF53850">
    <property type="entry name" value="Periplasmic binding protein-like II"/>
    <property type="match status" value="1"/>
</dbReference>
<dbReference type="CDD" id="cd13585">
    <property type="entry name" value="PBP2_TMBP_like"/>
    <property type="match status" value="1"/>
</dbReference>
<dbReference type="Proteomes" id="UP000272729">
    <property type="component" value="Unassembled WGS sequence"/>
</dbReference>
<evidence type="ECO:0000256" key="3">
    <source>
        <dbReference type="ARBA" id="ARBA00023136"/>
    </source>
</evidence>
<evidence type="ECO:0000313" key="8">
    <source>
        <dbReference type="Proteomes" id="UP000272729"/>
    </source>
</evidence>
<gene>
    <name evidence="7" type="ORF">DFJ66_7576</name>
</gene>
<keyword evidence="3" id="KW-0472">Membrane</keyword>